<dbReference type="InterPro" id="IPR050708">
    <property type="entry name" value="T6SS_VgrG/RHS"/>
</dbReference>
<dbReference type="EMBL" id="JASJOS010000036">
    <property type="protein sequence ID" value="MDJ1486364.1"/>
    <property type="molecule type" value="Genomic_DNA"/>
</dbReference>
<protein>
    <submittedName>
        <fullName evidence="1">RHS repeat-associated core domain-containing protein</fullName>
    </submittedName>
</protein>
<dbReference type="PANTHER" id="PTHR32305:SF15">
    <property type="entry name" value="PROTEIN RHSA-RELATED"/>
    <property type="match status" value="1"/>
</dbReference>
<name>A0AAE3UE23_9BACT</name>
<gene>
    <name evidence="1" type="ORF">QNI16_38145</name>
</gene>
<dbReference type="Gene3D" id="2.180.10.10">
    <property type="entry name" value="RHS repeat-associated core"/>
    <property type="match status" value="1"/>
</dbReference>
<dbReference type="InterPro" id="IPR022385">
    <property type="entry name" value="Rhs_assc_core"/>
</dbReference>
<organism evidence="1 2">
    <name type="scientific">Xanthocytophaga flava</name>
    <dbReference type="NCBI Taxonomy" id="3048013"/>
    <lineage>
        <taxon>Bacteria</taxon>
        <taxon>Pseudomonadati</taxon>
        <taxon>Bacteroidota</taxon>
        <taxon>Cytophagia</taxon>
        <taxon>Cytophagales</taxon>
        <taxon>Rhodocytophagaceae</taxon>
        <taxon>Xanthocytophaga</taxon>
    </lineage>
</organism>
<evidence type="ECO:0000313" key="1">
    <source>
        <dbReference type="EMBL" id="MDJ1486364.1"/>
    </source>
</evidence>
<dbReference type="PANTHER" id="PTHR32305">
    <property type="match status" value="1"/>
</dbReference>
<dbReference type="Proteomes" id="UP001241110">
    <property type="component" value="Unassembled WGS sequence"/>
</dbReference>
<dbReference type="NCBIfam" id="TIGR03696">
    <property type="entry name" value="Rhs_assc_core"/>
    <property type="match status" value="1"/>
</dbReference>
<accession>A0AAE3UE23</accession>
<reference evidence="1" key="1">
    <citation type="submission" date="2023-05" db="EMBL/GenBank/DDBJ databases">
        <authorList>
            <person name="Zhang X."/>
        </authorList>
    </citation>
    <scope>NUCLEOTIDE SEQUENCE</scope>
    <source>
        <strain evidence="1">YF14B1</strain>
    </source>
</reference>
<dbReference type="AlphaFoldDB" id="A0AAE3UE23"/>
<comment type="caution">
    <text evidence="1">The sequence shown here is derived from an EMBL/GenBank/DDBJ whole genome shotgun (WGS) entry which is preliminary data.</text>
</comment>
<evidence type="ECO:0000313" key="2">
    <source>
        <dbReference type="Proteomes" id="UP001241110"/>
    </source>
</evidence>
<sequence length="215" mass="24290">MNSSARVATYFDDLQVNQEPPLIVQENHYDAWGLNLAGIEKQGSPNDKFQYNGKEKQEEFGLNGSDYEARIYDAQLGRWHAVDPLSADMAQWSPYNFTFNNPILLVDILGLSPVYNWETGEYEETNKKGKKRKVSWDEAKSNLEKSSKDPVNIILMSNNTKDHNNVAFIQAADAKDVVDKIESFLGNDRIIGNLFIGSHGGYKKASFSIGSMRWS</sequence>
<proteinExistence type="predicted"/>
<dbReference type="RefSeq" id="WP_313989905.1">
    <property type="nucleotide sequence ID" value="NZ_JASJOS010000036.1"/>
</dbReference>